<protein>
    <submittedName>
        <fullName evidence="4">Putative phospholipid-binding lipoprotein MlaA</fullName>
    </submittedName>
</protein>
<dbReference type="KEGG" id="pmes:FX988_02897"/>
<organism evidence="4 5">
    <name type="scientific">Paraglaciecola mesophila</name>
    <dbReference type="NCBI Taxonomy" id="197222"/>
    <lineage>
        <taxon>Bacteria</taxon>
        <taxon>Pseudomonadati</taxon>
        <taxon>Pseudomonadota</taxon>
        <taxon>Gammaproteobacteria</taxon>
        <taxon>Alteromonadales</taxon>
        <taxon>Alteromonadaceae</taxon>
        <taxon>Paraglaciecola</taxon>
    </lineage>
</organism>
<dbReference type="RefSeq" id="WP_160180831.1">
    <property type="nucleotide sequence ID" value="NZ_CP047656.1"/>
</dbReference>
<comment type="similarity">
    <text evidence="1">Belongs to the MlaA family.</text>
</comment>
<dbReference type="PANTHER" id="PTHR30035">
    <property type="entry name" value="LIPOPROTEIN VACJ-RELATED"/>
    <property type="match status" value="1"/>
</dbReference>
<gene>
    <name evidence="4" type="ORF">FX988_02897</name>
</gene>
<dbReference type="EMBL" id="CP047656">
    <property type="protein sequence ID" value="QHJ12639.1"/>
    <property type="molecule type" value="Genomic_DNA"/>
</dbReference>
<sequence>MLTHHLLKKFISGSLLSTTLFLSACSSHSPEQVPEQAEISNKAGSELVVNSSHGTQSIEPTVVSYPAPDNAQGVSYSENIAFDDPLEFINRPIFAFNDKLFEYVLIPAAKGYTNVVPDPVRTSVGHFFGNIREPLNALNQLFQGEVSDSGKSIGRFLINSTVGLLGFFDPATAWFEIDEKVSTINDTLVKYDVGYGSYLVLPVLGQSDLRNGFSTITESVFHPIQYAAESPETLYIQSYGGFHAFAPEAPTYEELRKETDDPYIFFRNLYMQSMLRDQQYPAENQQQQNVEPSTNDDDDNNSISTPSELADDAPASSQE</sequence>
<dbReference type="GO" id="GO:0120010">
    <property type="term" value="P:intermembrane phospholipid transfer"/>
    <property type="evidence" value="ECO:0007669"/>
    <property type="project" value="TreeGrafter"/>
</dbReference>
<dbReference type="PANTHER" id="PTHR30035:SF3">
    <property type="entry name" value="INTERMEMBRANE PHOSPHOLIPID TRANSPORT SYSTEM LIPOPROTEIN MLAA"/>
    <property type="match status" value="1"/>
</dbReference>
<keyword evidence="5" id="KW-1185">Reference proteome</keyword>
<dbReference type="AlphaFoldDB" id="A0A857JKP8"/>
<dbReference type="Pfam" id="PF04333">
    <property type="entry name" value="MlaA"/>
    <property type="match status" value="1"/>
</dbReference>
<evidence type="ECO:0000313" key="4">
    <source>
        <dbReference type="EMBL" id="QHJ12639.1"/>
    </source>
</evidence>
<evidence type="ECO:0000256" key="2">
    <source>
        <dbReference type="ARBA" id="ARBA00022729"/>
    </source>
</evidence>
<keyword evidence="4" id="KW-0449">Lipoprotein</keyword>
<name>A0A857JKP8_9ALTE</name>
<keyword evidence="2" id="KW-0732">Signal</keyword>
<evidence type="ECO:0000256" key="1">
    <source>
        <dbReference type="ARBA" id="ARBA00010634"/>
    </source>
</evidence>
<reference evidence="4 5" key="1">
    <citation type="submission" date="2019-12" db="EMBL/GenBank/DDBJ databases">
        <title>Genome sequencing and assembly of endphytes of Porphyra tenera.</title>
        <authorList>
            <person name="Park J.M."/>
            <person name="Shin R."/>
            <person name="Jo S.H."/>
        </authorList>
    </citation>
    <scope>NUCLEOTIDE SEQUENCE [LARGE SCALE GENOMIC DNA]</scope>
    <source>
        <strain evidence="4 5">GPM4</strain>
    </source>
</reference>
<dbReference type="Proteomes" id="UP000464524">
    <property type="component" value="Chromosome"/>
</dbReference>
<dbReference type="GO" id="GO:0016020">
    <property type="term" value="C:membrane"/>
    <property type="evidence" value="ECO:0007669"/>
    <property type="project" value="InterPro"/>
</dbReference>
<feature type="compositionally biased region" description="Low complexity" evidence="3">
    <location>
        <begin position="279"/>
        <end position="288"/>
    </location>
</feature>
<dbReference type="OrthoDB" id="9785326at2"/>
<evidence type="ECO:0000313" key="5">
    <source>
        <dbReference type="Proteomes" id="UP000464524"/>
    </source>
</evidence>
<proteinExistence type="inferred from homology"/>
<evidence type="ECO:0000256" key="3">
    <source>
        <dbReference type="SAM" id="MobiDB-lite"/>
    </source>
</evidence>
<dbReference type="PRINTS" id="PR01805">
    <property type="entry name" value="VACJLIPOPROT"/>
</dbReference>
<accession>A0A857JKP8</accession>
<dbReference type="InterPro" id="IPR007428">
    <property type="entry name" value="MlaA"/>
</dbReference>
<feature type="region of interest" description="Disordered" evidence="3">
    <location>
        <begin position="279"/>
        <end position="319"/>
    </location>
</feature>